<dbReference type="Pfam" id="PF03934">
    <property type="entry name" value="T2SSK"/>
    <property type="match status" value="1"/>
</dbReference>
<dbReference type="GO" id="GO:0005886">
    <property type="term" value="C:plasma membrane"/>
    <property type="evidence" value="ECO:0007669"/>
    <property type="project" value="UniProtKB-SubCell"/>
</dbReference>
<dbReference type="InterPro" id="IPR049031">
    <property type="entry name" value="T2SSK_SAM-like_1st"/>
</dbReference>
<dbReference type="PANTHER" id="PTHR38831">
    <property type="entry name" value="TYPE II SECRETION SYSTEM PROTEIN K"/>
    <property type="match status" value="1"/>
</dbReference>
<dbReference type="SUPFAM" id="SSF158544">
    <property type="entry name" value="GspK insert domain-like"/>
    <property type="match status" value="1"/>
</dbReference>
<comment type="caution">
    <text evidence="14">The sequence shown here is derived from an EMBL/GenBank/DDBJ whole genome shotgun (WGS) entry which is preliminary data.</text>
</comment>
<comment type="similarity">
    <text evidence="2 10">Belongs to the GSP K family.</text>
</comment>
<evidence type="ECO:0000256" key="9">
    <source>
        <dbReference type="ARBA" id="ARBA00023136"/>
    </source>
</evidence>
<dbReference type="NCBIfam" id="NF037980">
    <property type="entry name" value="T2SS_GspK"/>
    <property type="match status" value="1"/>
</dbReference>
<keyword evidence="7" id="KW-0653">Protein transport</keyword>
<dbReference type="Proteomes" id="UP000013261">
    <property type="component" value="Unassembled WGS sequence"/>
</dbReference>
<keyword evidence="5 10" id="KW-0997">Cell inner membrane</keyword>
<protein>
    <recommendedName>
        <fullName evidence="10">Type II secretion system protein K</fullName>
    </recommendedName>
</protein>
<dbReference type="AlphaFoldDB" id="N9MFE6"/>
<evidence type="ECO:0000256" key="3">
    <source>
        <dbReference type="ARBA" id="ARBA00022448"/>
    </source>
</evidence>
<evidence type="ECO:0000256" key="6">
    <source>
        <dbReference type="ARBA" id="ARBA00022692"/>
    </source>
</evidence>
<organism evidence="14 15">
    <name type="scientific">Acinetobacter dispersus</name>
    <dbReference type="NCBI Taxonomy" id="70348"/>
    <lineage>
        <taxon>Bacteria</taxon>
        <taxon>Pseudomonadati</taxon>
        <taxon>Pseudomonadota</taxon>
        <taxon>Gammaproteobacteria</taxon>
        <taxon>Moraxellales</taxon>
        <taxon>Moraxellaceae</taxon>
        <taxon>Acinetobacter</taxon>
    </lineage>
</organism>
<evidence type="ECO:0000313" key="15">
    <source>
        <dbReference type="Proteomes" id="UP000013261"/>
    </source>
</evidence>
<evidence type="ECO:0000256" key="1">
    <source>
        <dbReference type="ARBA" id="ARBA00004533"/>
    </source>
</evidence>
<evidence type="ECO:0000256" key="8">
    <source>
        <dbReference type="ARBA" id="ARBA00022989"/>
    </source>
</evidence>
<dbReference type="PIRSF" id="PIRSF002786">
    <property type="entry name" value="XcpX"/>
    <property type="match status" value="1"/>
</dbReference>
<dbReference type="InterPro" id="IPR045584">
    <property type="entry name" value="Pilin-like"/>
</dbReference>
<dbReference type="InterPro" id="IPR038072">
    <property type="entry name" value="GspK_central_sf"/>
</dbReference>
<comment type="subcellular location">
    <subcellularLocation>
        <location evidence="1 10">Cell inner membrane</location>
    </subcellularLocation>
</comment>
<feature type="transmembrane region" description="Helical" evidence="11">
    <location>
        <begin position="34"/>
        <end position="55"/>
    </location>
</feature>
<dbReference type="PANTHER" id="PTHR38831:SF1">
    <property type="entry name" value="TYPE II SECRETION SYSTEM PROTEIN K-RELATED"/>
    <property type="match status" value="1"/>
</dbReference>
<keyword evidence="3 10" id="KW-0813">Transport</keyword>
<keyword evidence="9 10" id="KW-0472">Membrane</keyword>
<accession>N9MFE6</accession>
<dbReference type="HOGENOM" id="CLU_057294_0_0_6"/>
<keyword evidence="6 11" id="KW-0812">Transmembrane</keyword>
<feature type="domain" description="T2SS protein K first SAM-like" evidence="13">
    <location>
        <begin position="129"/>
        <end position="233"/>
    </location>
</feature>
<keyword evidence="15" id="KW-1185">Reference proteome</keyword>
<evidence type="ECO:0000259" key="12">
    <source>
        <dbReference type="Pfam" id="PF03934"/>
    </source>
</evidence>
<feature type="domain" description="T2SS protein K second SAM-like" evidence="12">
    <location>
        <begin position="237"/>
        <end position="293"/>
    </location>
</feature>
<dbReference type="PATRIC" id="fig|1217703.3.peg.1804"/>
<dbReference type="RefSeq" id="WP_005187998.1">
    <property type="nucleotide sequence ID" value="NZ_KB850050.1"/>
</dbReference>
<reference evidence="14 15" key="1">
    <citation type="submission" date="2013-02" db="EMBL/GenBank/DDBJ databases">
        <title>The Genome Sequence of Acinetobacter sp. ANC 4105.</title>
        <authorList>
            <consortium name="The Broad Institute Genome Sequencing Platform"/>
            <consortium name="The Broad Institute Genome Sequencing Center for Infectious Disease"/>
            <person name="Cerqueira G."/>
            <person name="Feldgarden M."/>
            <person name="Courvalin P."/>
            <person name="Perichon B."/>
            <person name="Grillot-Courvalin C."/>
            <person name="Clermont D."/>
            <person name="Rocha E."/>
            <person name="Yoon E.-J."/>
            <person name="Nemec A."/>
            <person name="Walker B."/>
            <person name="Young S.K."/>
            <person name="Zeng Q."/>
            <person name="Gargeya S."/>
            <person name="Fitzgerald M."/>
            <person name="Haas B."/>
            <person name="Abouelleil A."/>
            <person name="Alvarado L."/>
            <person name="Arachchi H.M."/>
            <person name="Berlin A.M."/>
            <person name="Chapman S.B."/>
            <person name="Dewar J."/>
            <person name="Goldberg J."/>
            <person name="Griggs A."/>
            <person name="Gujja S."/>
            <person name="Hansen M."/>
            <person name="Howarth C."/>
            <person name="Imamovic A."/>
            <person name="Larimer J."/>
            <person name="McCowan C."/>
            <person name="Murphy C."/>
            <person name="Neiman D."/>
            <person name="Pearson M."/>
            <person name="Priest M."/>
            <person name="Roberts A."/>
            <person name="Saif S."/>
            <person name="Shea T."/>
            <person name="Sisk P."/>
            <person name="Sykes S."/>
            <person name="Wortman J."/>
            <person name="Nusbaum C."/>
            <person name="Birren B."/>
        </authorList>
    </citation>
    <scope>NUCLEOTIDE SEQUENCE [LARGE SCALE GENOMIC DNA]</scope>
    <source>
        <strain evidence="14 15">ANC 4105</strain>
    </source>
</reference>
<proteinExistence type="inferred from homology"/>
<dbReference type="Pfam" id="PF21687">
    <property type="entry name" value="T2SSK_1st"/>
    <property type="match status" value="1"/>
</dbReference>
<sequence>MDQIHPILLNFQHNEQEAYPVIRKAQSYGVAQRGIALLTILVMVALATILAATIAKRQTNTSENTGYLMRQDQSLLYAKSAEAFFSELLIQDSDNGSSIDHLQENWAKPMPPFPVEDGSVSGRLMDESGKFNLNNLVKADGSQVDDSARRWFEKLLQRVGLPAELSQAVIDWQDVDDETTGAMGAESNYYQGLDPAYLAPNTKFHSVEELKLVRGFEGKNYDLIKPYVTALPEQTKVNMNTAPALLLASIDPKVDVKSVEQELKTKQANLTYFNNVDDLWKLNAFSGIDEQNKTDAAALLDSKSNYFTAQIEVVLSERKRQFTSALVRKDKQVFVYSRSLSPFY</sequence>
<evidence type="ECO:0000256" key="10">
    <source>
        <dbReference type="PIRNR" id="PIRNR002786"/>
    </source>
</evidence>
<gene>
    <name evidence="14" type="ORF">F904_01863</name>
</gene>
<dbReference type="Gene3D" id="3.30.1300.30">
    <property type="entry name" value="GSPII I/J protein-like"/>
    <property type="match status" value="1"/>
</dbReference>
<dbReference type="GO" id="GO:0009306">
    <property type="term" value="P:protein secretion"/>
    <property type="evidence" value="ECO:0007669"/>
    <property type="project" value="InterPro"/>
</dbReference>
<name>N9MFE6_9GAMM</name>
<dbReference type="Gene3D" id="1.10.40.60">
    <property type="entry name" value="EpsJ-like"/>
    <property type="match status" value="2"/>
</dbReference>
<dbReference type="SUPFAM" id="SSF54523">
    <property type="entry name" value="Pili subunits"/>
    <property type="match status" value="1"/>
</dbReference>
<keyword evidence="8 11" id="KW-1133">Transmembrane helix</keyword>
<evidence type="ECO:0000259" key="13">
    <source>
        <dbReference type="Pfam" id="PF21687"/>
    </source>
</evidence>
<dbReference type="EMBL" id="APRL01000013">
    <property type="protein sequence ID" value="ENW91925.1"/>
    <property type="molecule type" value="Genomic_DNA"/>
</dbReference>
<evidence type="ECO:0000313" key="14">
    <source>
        <dbReference type="EMBL" id="ENW91925.1"/>
    </source>
</evidence>
<evidence type="ECO:0000256" key="4">
    <source>
        <dbReference type="ARBA" id="ARBA00022475"/>
    </source>
</evidence>
<dbReference type="InterPro" id="IPR005628">
    <property type="entry name" value="GspK"/>
</dbReference>
<evidence type="ECO:0000256" key="2">
    <source>
        <dbReference type="ARBA" id="ARBA00007246"/>
    </source>
</evidence>
<dbReference type="eggNOG" id="COG3156">
    <property type="taxonomic scope" value="Bacteria"/>
</dbReference>
<dbReference type="InterPro" id="IPR049179">
    <property type="entry name" value="T2SSK_SAM-like_2nd"/>
</dbReference>
<evidence type="ECO:0000256" key="7">
    <source>
        <dbReference type="ARBA" id="ARBA00022927"/>
    </source>
</evidence>
<keyword evidence="4 10" id="KW-1003">Cell membrane</keyword>
<evidence type="ECO:0000256" key="11">
    <source>
        <dbReference type="SAM" id="Phobius"/>
    </source>
</evidence>
<evidence type="ECO:0000256" key="5">
    <source>
        <dbReference type="ARBA" id="ARBA00022519"/>
    </source>
</evidence>